<dbReference type="InterPro" id="IPR050482">
    <property type="entry name" value="Sensor_HK_TwoCompSys"/>
</dbReference>
<evidence type="ECO:0000256" key="10">
    <source>
        <dbReference type="SAM" id="Phobius"/>
    </source>
</evidence>
<name>A0A395XHX0_9BIFI</name>
<evidence type="ECO:0000256" key="9">
    <source>
        <dbReference type="SAM" id="MobiDB-lite"/>
    </source>
</evidence>
<dbReference type="GO" id="GO:0005524">
    <property type="term" value="F:ATP binding"/>
    <property type="evidence" value="ECO:0007669"/>
    <property type="project" value="UniProtKB-KW"/>
</dbReference>
<evidence type="ECO:0000256" key="4">
    <source>
        <dbReference type="ARBA" id="ARBA00022679"/>
    </source>
</evidence>
<dbReference type="GO" id="GO:0016020">
    <property type="term" value="C:membrane"/>
    <property type="evidence" value="ECO:0007669"/>
    <property type="project" value="InterPro"/>
</dbReference>
<dbReference type="GO" id="GO:0000155">
    <property type="term" value="F:phosphorelay sensor kinase activity"/>
    <property type="evidence" value="ECO:0007669"/>
    <property type="project" value="InterPro"/>
</dbReference>
<evidence type="ECO:0000256" key="3">
    <source>
        <dbReference type="ARBA" id="ARBA00022553"/>
    </source>
</evidence>
<reference evidence="12 13" key="1">
    <citation type="submission" date="2018-08" db="EMBL/GenBank/DDBJ databases">
        <title>A genome reference for cultivated species of the human gut microbiota.</title>
        <authorList>
            <person name="Zou Y."/>
            <person name="Xue W."/>
            <person name="Luo G."/>
        </authorList>
    </citation>
    <scope>NUCLEOTIDE SEQUENCE [LARGE SCALE GENOMIC DNA]</scope>
    <source>
        <strain evidence="12 13">AF13-3LB</strain>
    </source>
</reference>
<dbReference type="SUPFAM" id="SSF55874">
    <property type="entry name" value="ATPase domain of HSP90 chaperone/DNA topoisomerase II/histidine kinase"/>
    <property type="match status" value="1"/>
</dbReference>
<accession>A0A395XHX0</accession>
<keyword evidence="3" id="KW-0597">Phosphoprotein</keyword>
<evidence type="ECO:0000256" key="5">
    <source>
        <dbReference type="ARBA" id="ARBA00022741"/>
    </source>
</evidence>
<feature type="transmembrane region" description="Helical" evidence="10">
    <location>
        <begin position="132"/>
        <end position="160"/>
    </location>
</feature>
<dbReference type="Gene3D" id="1.20.5.1930">
    <property type="match status" value="1"/>
</dbReference>
<keyword evidence="10" id="KW-1133">Transmembrane helix</keyword>
<feature type="region of interest" description="Disordered" evidence="9">
    <location>
        <begin position="507"/>
        <end position="531"/>
    </location>
</feature>
<dbReference type="Proteomes" id="UP000265970">
    <property type="component" value="Unassembled WGS sequence"/>
</dbReference>
<dbReference type="EC" id="2.7.13.3" evidence="2"/>
<keyword evidence="10" id="KW-0812">Transmembrane</keyword>
<dbReference type="Pfam" id="PF07730">
    <property type="entry name" value="HisKA_3"/>
    <property type="match status" value="1"/>
</dbReference>
<dbReference type="CDD" id="cd16917">
    <property type="entry name" value="HATPase_UhpB-NarQ-NarX-like"/>
    <property type="match status" value="1"/>
</dbReference>
<dbReference type="Pfam" id="PF02518">
    <property type="entry name" value="HATPase_c"/>
    <property type="match status" value="1"/>
</dbReference>
<keyword evidence="5" id="KW-0547">Nucleotide-binding</keyword>
<gene>
    <name evidence="12" type="ORF">DWV92_04130</name>
</gene>
<comment type="caution">
    <text evidence="12">The sequence shown here is derived from an EMBL/GenBank/DDBJ whole genome shotgun (WGS) entry which is preliminary data.</text>
</comment>
<dbReference type="Pfam" id="PF23539">
    <property type="entry name" value="DUF7134"/>
    <property type="match status" value="2"/>
</dbReference>
<feature type="transmembrane region" description="Helical" evidence="10">
    <location>
        <begin position="67"/>
        <end position="89"/>
    </location>
</feature>
<feature type="transmembrane region" description="Helical" evidence="10">
    <location>
        <begin position="240"/>
        <end position="260"/>
    </location>
</feature>
<keyword evidence="7" id="KW-0067">ATP-binding</keyword>
<dbReference type="PANTHER" id="PTHR24421">
    <property type="entry name" value="NITRATE/NITRITE SENSOR PROTEIN NARX-RELATED"/>
    <property type="match status" value="1"/>
</dbReference>
<feature type="transmembrane region" description="Helical" evidence="10">
    <location>
        <begin position="631"/>
        <end position="653"/>
    </location>
</feature>
<dbReference type="EMBL" id="QRZV01000002">
    <property type="protein sequence ID" value="RGW09804.1"/>
    <property type="molecule type" value="Genomic_DNA"/>
</dbReference>
<dbReference type="SMART" id="SM00387">
    <property type="entry name" value="HATPase_c"/>
    <property type="match status" value="1"/>
</dbReference>
<dbReference type="PANTHER" id="PTHR24421:SF10">
    <property type="entry name" value="NITRATE_NITRITE SENSOR PROTEIN NARQ"/>
    <property type="match status" value="1"/>
</dbReference>
<organism evidence="12 13">
    <name type="scientific">Bifidobacterium pseudolongum</name>
    <dbReference type="NCBI Taxonomy" id="1694"/>
    <lineage>
        <taxon>Bacteria</taxon>
        <taxon>Bacillati</taxon>
        <taxon>Actinomycetota</taxon>
        <taxon>Actinomycetes</taxon>
        <taxon>Bifidobacteriales</taxon>
        <taxon>Bifidobacteriaceae</taxon>
        <taxon>Bifidobacterium</taxon>
    </lineage>
</organism>
<keyword evidence="6 12" id="KW-0418">Kinase</keyword>
<feature type="compositionally biased region" description="Low complexity" evidence="9">
    <location>
        <begin position="518"/>
        <end position="529"/>
    </location>
</feature>
<dbReference type="InterPro" id="IPR003594">
    <property type="entry name" value="HATPase_dom"/>
</dbReference>
<dbReference type="GO" id="GO:0046983">
    <property type="term" value="F:protein dimerization activity"/>
    <property type="evidence" value="ECO:0007669"/>
    <property type="project" value="InterPro"/>
</dbReference>
<evidence type="ECO:0000256" key="8">
    <source>
        <dbReference type="ARBA" id="ARBA00023012"/>
    </source>
</evidence>
<feature type="transmembrane region" description="Helical" evidence="10">
    <location>
        <begin position="606"/>
        <end position="624"/>
    </location>
</feature>
<proteinExistence type="predicted"/>
<evidence type="ECO:0000256" key="7">
    <source>
        <dbReference type="ARBA" id="ARBA00022840"/>
    </source>
</evidence>
<evidence type="ECO:0000256" key="1">
    <source>
        <dbReference type="ARBA" id="ARBA00000085"/>
    </source>
</evidence>
<evidence type="ECO:0000313" key="12">
    <source>
        <dbReference type="EMBL" id="RGW09804.1"/>
    </source>
</evidence>
<sequence length="884" mass="96607">MNRLLFVPVCAGTARCHRFSSHSTIALRPVRARVRGMTKHPATSAHTPHAATLLQRIRQWDGWNRRFAVDCLVAALLCGIWSLFGAGFMDAQYAFVRVPDPWMPLWNQTWSVALTLPYILHRIRPTIAVRWFLVTVVAQLIIGPGMLMADFMAAVMLYAGLVYDTRTQVRRYLVTAVVFDALTSLVFAVRQFVCAYDWAMGMPTMHHLLWGDYQCLEYTEVDGDTVCSTSMAYGGLANTGLVLLMLITIVLVLAAVAGFWQRARHQTIALLNERNAAIRAREQEEQLIAASAERARIARDMHDVVAHTLSIIIIQSDGGRYAAVHDPQLARETMLTIRHESQRALDDMTHLLGVFNNAPTSDYHDIDALINQARSVNSAMRLTRTVSGTPQPDGLSPAASEALYHVVQEALTNIRKYAGRDVHVEVTERWGDGALSITIDDDGRGASASLDGHTPGYGLIGMRERIDAVGGTVTSGPRLSGGFEVSARVPLLNAVPGQEAAAAFAAPASAVQDDSSTPSAPNAAAPEPAAQHRPLPLHVADWARTLRSTPVAHVQQDAHANWIVRLSHWFEHHYVLTDTFITFAFIVLFCVMGADITSSMGSDPPTLGWLERVMTVLLLAPLALRRRFPQTVAVVFAAICFVQLLFLPSVYMANLAAPLVVYTAAVYGKHGNWKWLVPLCTLDSMAFACKVLAFNRCHYTLFGMLTGGARTEYCAVSLRLSPLQIVVMITAVTFVCCMIAMLLGLWARVNGSNPQVLQARADALRAEQEKARIAAANRERDRISATIQGEVSETLHAVIDQTSQELDEIDGQIAAGETPSPESINAAFAAIGAQGRAALARMRQLLSVLRETGFSDDHADVDAHMTMPLAPVAAMAQREDGADD</sequence>
<dbReference type="InterPro" id="IPR036890">
    <property type="entry name" value="HATPase_C_sf"/>
</dbReference>
<evidence type="ECO:0000313" key="13">
    <source>
        <dbReference type="Proteomes" id="UP000265970"/>
    </source>
</evidence>
<dbReference type="InterPro" id="IPR055558">
    <property type="entry name" value="DUF7134"/>
</dbReference>
<comment type="catalytic activity">
    <reaction evidence="1">
        <text>ATP + protein L-histidine = ADP + protein N-phospho-L-histidine.</text>
        <dbReference type="EC" id="2.7.13.3"/>
    </reaction>
</comment>
<evidence type="ECO:0000259" key="11">
    <source>
        <dbReference type="SMART" id="SM00387"/>
    </source>
</evidence>
<protein>
    <recommendedName>
        <fullName evidence="2">histidine kinase</fullName>
        <ecNumber evidence="2">2.7.13.3</ecNumber>
    </recommendedName>
</protein>
<keyword evidence="10" id="KW-0472">Membrane</keyword>
<feature type="transmembrane region" description="Helical" evidence="10">
    <location>
        <begin position="574"/>
        <end position="594"/>
    </location>
</feature>
<feature type="domain" description="Histidine kinase/HSP90-like ATPase" evidence="11">
    <location>
        <begin position="398"/>
        <end position="493"/>
    </location>
</feature>
<evidence type="ECO:0000256" key="2">
    <source>
        <dbReference type="ARBA" id="ARBA00012438"/>
    </source>
</evidence>
<evidence type="ECO:0000256" key="6">
    <source>
        <dbReference type="ARBA" id="ARBA00022777"/>
    </source>
</evidence>
<dbReference type="Gene3D" id="3.30.565.10">
    <property type="entry name" value="Histidine kinase-like ATPase, C-terminal domain"/>
    <property type="match status" value="1"/>
</dbReference>
<keyword evidence="4" id="KW-0808">Transferase</keyword>
<dbReference type="AlphaFoldDB" id="A0A395XHX0"/>
<keyword evidence="8" id="KW-0902">Two-component regulatory system</keyword>
<feature type="transmembrane region" description="Helical" evidence="10">
    <location>
        <begin position="172"/>
        <end position="193"/>
    </location>
</feature>
<feature type="transmembrane region" description="Helical" evidence="10">
    <location>
        <begin position="725"/>
        <end position="747"/>
    </location>
</feature>
<dbReference type="InterPro" id="IPR011712">
    <property type="entry name" value="Sig_transdc_His_kin_sub3_dim/P"/>
</dbReference>